<sequence>MSRFQSIKLPKFIKNKFFIAFAAFTIWICFLDKTNLMYQYQFWSEESKLESQKKFFIKEIQQTKEEQQELLSSPEKQEKFAREKYYMKKDDEDLFIITPAPPANP</sequence>
<dbReference type="AlphaFoldDB" id="A0A1H3Y345"/>
<evidence type="ECO:0000313" key="2">
    <source>
        <dbReference type="Proteomes" id="UP000199656"/>
    </source>
</evidence>
<dbReference type="RefSeq" id="WP_089758600.1">
    <property type="nucleotide sequence ID" value="NZ_BKAT01000010.1"/>
</dbReference>
<evidence type="ECO:0000313" key="1">
    <source>
        <dbReference type="EMBL" id="SEA05254.1"/>
    </source>
</evidence>
<accession>A0A1H3Y345</accession>
<dbReference type="STRING" id="408074.SAMN05660909_00631"/>
<keyword evidence="2" id="KW-1185">Reference proteome</keyword>
<proteinExistence type="predicted"/>
<protein>
    <recommendedName>
        <fullName evidence="3">Septum formation initiator family protein</fullName>
    </recommendedName>
</protein>
<dbReference type="EMBL" id="FNRL01000002">
    <property type="protein sequence ID" value="SEA05254.1"/>
    <property type="molecule type" value="Genomic_DNA"/>
</dbReference>
<dbReference type="OrthoDB" id="1467719at2"/>
<dbReference type="Proteomes" id="UP000199656">
    <property type="component" value="Unassembled WGS sequence"/>
</dbReference>
<organism evidence="1 2">
    <name type="scientific">Chitinophaga terrae</name>
    <name type="common">ex Kim and Jung 2007</name>
    <dbReference type="NCBI Taxonomy" id="408074"/>
    <lineage>
        <taxon>Bacteria</taxon>
        <taxon>Pseudomonadati</taxon>
        <taxon>Bacteroidota</taxon>
        <taxon>Chitinophagia</taxon>
        <taxon>Chitinophagales</taxon>
        <taxon>Chitinophagaceae</taxon>
        <taxon>Chitinophaga</taxon>
    </lineage>
</organism>
<gene>
    <name evidence="1" type="ORF">SAMN05660909_00631</name>
</gene>
<name>A0A1H3Y345_9BACT</name>
<evidence type="ECO:0008006" key="3">
    <source>
        <dbReference type="Google" id="ProtNLM"/>
    </source>
</evidence>
<reference evidence="2" key="1">
    <citation type="submission" date="2016-10" db="EMBL/GenBank/DDBJ databases">
        <authorList>
            <person name="Varghese N."/>
            <person name="Submissions S."/>
        </authorList>
    </citation>
    <scope>NUCLEOTIDE SEQUENCE [LARGE SCALE GENOMIC DNA]</scope>
    <source>
        <strain evidence="2">DSM 23920</strain>
    </source>
</reference>